<keyword evidence="4 11" id="KW-1133">Transmembrane helix</keyword>
<keyword evidence="2" id="KW-0813">Transport</keyword>
<evidence type="ECO:0000256" key="3">
    <source>
        <dbReference type="ARBA" id="ARBA00022692"/>
    </source>
</evidence>
<sequence length="599" mass="66468">MGVLAPPDVLVNLIRSSEIQFVLHRLSLQLGTGFISSYVLSYSGQDFESPHRAIADAPTVSIGFAPQTPITAATIFAHKLHNLTKCGSVSFIPDEMSYDQTPRNPEDLSLIENHVVSISENTSTTQLQNIASKIFFTPSPHVWTFALPRVSTVRLLSSIQIVSRNQSLVDGIFVVFDTDVNASDCRSLCLASANQTDICNPIKPGSKTFCIKLDLSAANVTTTNRIRQVLATEWKLDKTDQTGVLLAYDTVFTAGFAMESLIRQGQWPTQSFGSSAKQTVCDDGDNMELAIARNKAFVVKLPPRTGAIGIIQFEGNTVNRNIRFRLYDCSQSVENLPVHCQSQASRMSKLFSNLTFSYWNHQMEGQIVNLGTERLADIRVLLLPKAKVGIGPVIINTEANKLVDFTQAYLPSSGIIILMRQTKENMVAPLFFVYLFTGSVWFVCGALILGTSWAAWFCELLSPYTRSVNFEKKTLPKRLKIGRLFDLVSFVTASWAGQGDSFTPRAPCAKFVTVGHWLFIVLMLSLLGSNFSAELAVKGTNYAMDTVQELVAETKVRFTMERGSYAQLFFEQMGTSEGRLFEIWKDSATTFSKFLLEFI</sequence>
<feature type="transmembrane region" description="Helical" evidence="11">
    <location>
        <begin position="517"/>
        <end position="537"/>
    </location>
</feature>
<keyword evidence="7" id="KW-0675">Receptor</keyword>
<feature type="domain" description="Ionotropic glutamate receptor C-terminal" evidence="12">
    <location>
        <begin position="439"/>
        <end position="554"/>
    </location>
</feature>
<gene>
    <name evidence="13" type="ORF">FBUS_02512</name>
</gene>
<keyword evidence="3 11" id="KW-0812">Transmembrane</keyword>
<dbReference type="Pfam" id="PF00060">
    <property type="entry name" value="Lig_chan"/>
    <property type="match status" value="1"/>
</dbReference>
<keyword evidence="9" id="KW-1071">Ligand-gated ion channel</keyword>
<dbReference type="EMBL" id="LUCM01005202">
    <property type="protein sequence ID" value="KAA0193185.1"/>
    <property type="molecule type" value="Genomic_DNA"/>
</dbReference>
<evidence type="ECO:0000256" key="9">
    <source>
        <dbReference type="ARBA" id="ARBA00023286"/>
    </source>
</evidence>
<protein>
    <recommendedName>
        <fullName evidence="12">Ionotropic glutamate receptor C-terminal domain-containing protein</fullName>
    </recommendedName>
</protein>
<evidence type="ECO:0000256" key="1">
    <source>
        <dbReference type="ARBA" id="ARBA00004141"/>
    </source>
</evidence>
<dbReference type="InterPro" id="IPR001320">
    <property type="entry name" value="Iontro_rcpt_C"/>
</dbReference>
<keyword evidence="8" id="KW-0325">Glycoprotein</keyword>
<evidence type="ECO:0000256" key="6">
    <source>
        <dbReference type="ARBA" id="ARBA00023136"/>
    </source>
</evidence>
<evidence type="ECO:0000256" key="11">
    <source>
        <dbReference type="SAM" id="Phobius"/>
    </source>
</evidence>
<comment type="caution">
    <text evidence="13">The sequence shown here is derived from an EMBL/GenBank/DDBJ whole genome shotgun (WGS) entry which is preliminary data.</text>
</comment>
<keyword evidence="6 11" id="KW-0472">Membrane</keyword>
<evidence type="ECO:0000313" key="13">
    <source>
        <dbReference type="EMBL" id="KAA0193185.1"/>
    </source>
</evidence>
<keyword evidence="10" id="KW-0407">Ion channel</keyword>
<evidence type="ECO:0000256" key="2">
    <source>
        <dbReference type="ARBA" id="ARBA00022448"/>
    </source>
</evidence>
<organism evidence="13 14">
    <name type="scientific">Fasciolopsis buskii</name>
    <dbReference type="NCBI Taxonomy" id="27845"/>
    <lineage>
        <taxon>Eukaryota</taxon>
        <taxon>Metazoa</taxon>
        <taxon>Spiralia</taxon>
        <taxon>Lophotrochozoa</taxon>
        <taxon>Platyhelminthes</taxon>
        <taxon>Trematoda</taxon>
        <taxon>Digenea</taxon>
        <taxon>Plagiorchiida</taxon>
        <taxon>Echinostomata</taxon>
        <taxon>Echinostomatoidea</taxon>
        <taxon>Fasciolidae</taxon>
        <taxon>Fasciolopsis</taxon>
    </lineage>
</organism>
<evidence type="ECO:0000313" key="14">
    <source>
        <dbReference type="Proteomes" id="UP000728185"/>
    </source>
</evidence>
<dbReference type="AlphaFoldDB" id="A0A8E0RXC2"/>
<evidence type="ECO:0000259" key="12">
    <source>
        <dbReference type="Pfam" id="PF00060"/>
    </source>
</evidence>
<dbReference type="OrthoDB" id="5984008at2759"/>
<evidence type="ECO:0000256" key="5">
    <source>
        <dbReference type="ARBA" id="ARBA00023065"/>
    </source>
</evidence>
<name>A0A8E0RXC2_9TREM</name>
<dbReference type="Gene3D" id="1.10.287.70">
    <property type="match status" value="1"/>
</dbReference>
<dbReference type="PANTHER" id="PTHR18966">
    <property type="entry name" value="IONOTROPIC GLUTAMATE RECEPTOR"/>
    <property type="match status" value="1"/>
</dbReference>
<keyword evidence="5" id="KW-0406">Ion transport</keyword>
<evidence type="ECO:0000256" key="7">
    <source>
        <dbReference type="ARBA" id="ARBA00023170"/>
    </source>
</evidence>
<evidence type="ECO:0000256" key="10">
    <source>
        <dbReference type="ARBA" id="ARBA00023303"/>
    </source>
</evidence>
<dbReference type="InterPro" id="IPR015683">
    <property type="entry name" value="Ionotropic_Glu_rcpt"/>
</dbReference>
<keyword evidence="14" id="KW-1185">Reference proteome</keyword>
<proteinExistence type="predicted"/>
<accession>A0A8E0RXC2</accession>
<reference evidence="13" key="1">
    <citation type="submission" date="2019-05" db="EMBL/GenBank/DDBJ databases">
        <title>Annotation for the trematode Fasciolopsis buski.</title>
        <authorList>
            <person name="Choi Y.-J."/>
        </authorList>
    </citation>
    <scope>NUCLEOTIDE SEQUENCE</scope>
    <source>
        <strain evidence="13">HT</strain>
        <tissue evidence="13">Whole worm</tissue>
    </source>
</reference>
<comment type="subcellular location">
    <subcellularLocation>
        <location evidence="1">Membrane</location>
        <topology evidence="1">Multi-pass membrane protein</topology>
    </subcellularLocation>
</comment>
<evidence type="ECO:0000256" key="4">
    <source>
        <dbReference type="ARBA" id="ARBA00022989"/>
    </source>
</evidence>
<feature type="transmembrane region" description="Helical" evidence="11">
    <location>
        <begin position="479"/>
        <end position="497"/>
    </location>
</feature>
<dbReference type="GO" id="GO:0015276">
    <property type="term" value="F:ligand-gated monoatomic ion channel activity"/>
    <property type="evidence" value="ECO:0007669"/>
    <property type="project" value="InterPro"/>
</dbReference>
<evidence type="ECO:0000256" key="8">
    <source>
        <dbReference type="ARBA" id="ARBA00023180"/>
    </source>
</evidence>
<feature type="transmembrane region" description="Helical" evidence="11">
    <location>
        <begin position="431"/>
        <end position="458"/>
    </location>
</feature>
<dbReference type="Proteomes" id="UP000728185">
    <property type="component" value="Unassembled WGS sequence"/>
</dbReference>
<dbReference type="GO" id="GO:0016020">
    <property type="term" value="C:membrane"/>
    <property type="evidence" value="ECO:0007669"/>
    <property type="project" value="UniProtKB-SubCell"/>
</dbReference>